<name>A0A6L5X998_9BACT</name>
<evidence type="ECO:0000313" key="2">
    <source>
        <dbReference type="Proteomes" id="UP000483362"/>
    </source>
</evidence>
<keyword evidence="2" id="KW-1185">Reference proteome</keyword>
<accession>A0A6L5X998</accession>
<comment type="caution">
    <text evidence="1">The sequence shown here is derived from an EMBL/GenBank/DDBJ whole genome shotgun (WGS) entry which is preliminary data.</text>
</comment>
<dbReference type="EMBL" id="VULT01000001">
    <property type="protein sequence ID" value="MSS16187.1"/>
    <property type="molecule type" value="Genomic_DNA"/>
</dbReference>
<dbReference type="AlphaFoldDB" id="A0A6L5X998"/>
<sequence>MLTKYILTTGSTEHVVTDDCLKNWDEIAFSLKRTDYSGVMRSFSTEFVFVGKIKDLLWELFLSDGFKASASIAVYTITNTHEWEKQYESTLDFSTIEVENGMLTINAMDNALASLLKSKKSQKYEYPVSSFDTTRVNISRVELSSYACYTFPVTNNPTGFVTALLNTNSSQIISKDYIEPCSEIADPGYGSVYRAFANVKQSGLSLKVDLLGTVRCYFCPAAKGASYGSDMPVSYLEVITGLPAEGTASDIIKSHGYLTCDDIQTQLLHGQLVNILVNSDKENVFGTLQELKDAAASRFGTLTSEHNGIFGVVGSVTDYTSKNYWDSNDIYEYQNSRWINKGKAANYYQDRSINLGIHGYFGSVTVPLPAGNNGAYVCLRITGSTLYLSNASMTASWSEPVRTTRSCRCIKPLQLITRIVKSITGKDTEVSIVDDEAGLLASTLLLPGEELRQISDAKVYSTFKNFSDWMEAVFGYTYRVVDNGLQFLHRSAVFTDSVSKKIENFNDLKLSIVDDLIYSTVEAGYSKKEYGEIDGRLEKNFTNYYSTGYSLTDKKLSLISKYRADSYGIEFTARKSESETTDDKADEDVFFINYTSNASTGVNSYLPKNNDVYNPSVCVKNNKGFISVLGNGKELTLVMTSSDGNNSLANVAIDAGENLFTAVEIELSTDDMALPDDLNALVQFDYNGYRYKGFIKEAECRFGRLNGVDYKLIVKEITTL</sequence>
<organism evidence="1 2">
    <name type="scientific">Sodaliphilus pleomorphus</name>
    <dbReference type="NCBI Taxonomy" id="2606626"/>
    <lineage>
        <taxon>Bacteria</taxon>
        <taxon>Pseudomonadati</taxon>
        <taxon>Bacteroidota</taxon>
        <taxon>Bacteroidia</taxon>
        <taxon>Bacteroidales</taxon>
        <taxon>Muribaculaceae</taxon>
        <taxon>Sodaliphilus</taxon>
    </lineage>
</organism>
<evidence type="ECO:0000313" key="1">
    <source>
        <dbReference type="EMBL" id="MSS16187.1"/>
    </source>
</evidence>
<dbReference type="RefSeq" id="WP_154328028.1">
    <property type="nucleotide sequence ID" value="NZ_CP045696.1"/>
</dbReference>
<protein>
    <submittedName>
        <fullName evidence="1">Uncharacterized protein</fullName>
    </submittedName>
</protein>
<gene>
    <name evidence="1" type="ORF">FYJ29_00130</name>
</gene>
<dbReference type="Proteomes" id="UP000483362">
    <property type="component" value="Unassembled WGS sequence"/>
</dbReference>
<proteinExistence type="predicted"/>
<reference evidence="1 2" key="1">
    <citation type="submission" date="2019-08" db="EMBL/GenBank/DDBJ databases">
        <title>In-depth cultivation of the pig gut microbiome towards novel bacterial diversity and tailored functional studies.</title>
        <authorList>
            <person name="Wylensek D."/>
            <person name="Hitch T.C.A."/>
            <person name="Clavel T."/>
        </authorList>
    </citation>
    <scope>NUCLEOTIDE SEQUENCE [LARGE SCALE GENOMIC DNA]</scope>
    <source>
        <strain evidence="1 2">Oil-RF-744-WCA-WT-10</strain>
    </source>
</reference>